<proteinExistence type="predicted"/>
<dbReference type="Gene3D" id="2.160.20.80">
    <property type="entry name" value="E3 ubiquitin-protein ligase SopA"/>
    <property type="match status" value="1"/>
</dbReference>
<feature type="region of interest" description="Disordered" evidence="1">
    <location>
        <begin position="174"/>
        <end position="195"/>
    </location>
</feature>
<feature type="compositionally biased region" description="Basic and acidic residues" evidence="1">
    <location>
        <begin position="473"/>
        <end position="488"/>
    </location>
</feature>
<dbReference type="Pfam" id="PF13576">
    <property type="entry name" value="Pentapeptide_3"/>
    <property type="match status" value="2"/>
</dbReference>
<keyword evidence="2" id="KW-0812">Transmembrane</keyword>
<dbReference type="AlphaFoldDB" id="A0A5C4J030"/>
<reference evidence="3 4" key="1">
    <citation type="submission" date="2019-05" db="EMBL/GenBank/DDBJ databases">
        <title>Draft genome sequence of Actinomadura sp. 14C53.</title>
        <authorList>
            <person name="Saricaoglu S."/>
            <person name="Isik K."/>
        </authorList>
    </citation>
    <scope>NUCLEOTIDE SEQUENCE [LARGE SCALE GENOMIC DNA]</scope>
    <source>
        <strain evidence="3 4">14C53</strain>
    </source>
</reference>
<evidence type="ECO:0000256" key="1">
    <source>
        <dbReference type="SAM" id="MobiDB-lite"/>
    </source>
</evidence>
<organism evidence="3 4">
    <name type="scientific">Actinomadura soli</name>
    <dbReference type="NCBI Taxonomy" id="2508997"/>
    <lineage>
        <taxon>Bacteria</taxon>
        <taxon>Bacillati</taxon>
        <taxon>Actinomycetota</taxon>
        <taxon>Actinomycetes</taxon>
        <taxon>Streptosporangiales</taxon>
        <taxon>Thermomonosporaceae</taxon>
        <taxon>Actinomadura</taxon>
    </lineage>
</organism>
<evidence type="ECO:0000256" key="2">
    <source>
        <dbReference type="SAM" id="Phobius"/>
    </source>
</evidence>
<evidence type="ECO:0000313" key="3">
    <source>
        <dbReference type="EMBL" id="TMQ89801.1"/>
    </source>
</evidence>
<sequence>MSEDEERPKYRPAKDAHMALGMWSIRRTLALAFTIAAILLVAAWFFLHWLLGSPPDDKPRPLDTAAQLELLKLVFALVAGVGALVALITAYRRQRVDEAAGERAERIQAYAEHDATERRVTDLYSQAVEQLGHDKAAVRLGGLYSLERLAQDHPQHRQTVADVVCAYLRMPFQPPRPAADRQETEGSPRSGSDSDAAWQELQVRLAAQRLLHRHLATTPSGQEHPATYWDGMLIDLTGALLVDFDFTRCRPAVVSFANAQFSGGAGFEEAQFSGSAGFEGAQFSETAKFRDVHFGETARFDEARFSGDVTFTNAQFNGSTGFDKAQFGSTAWFRGARFGGTAWFRDAQFSGTARFDGIRFSETVRFDEARFGGGVRFDGAQFGGGVRFGGVHFRDTAWFRGAQFSKTAWFRGARFGGTAWFRDAQFSGTAWFGGARFGGTARFDGALLHHEPDFASATARHPDSNHVWPDPWRTQRDPSGEAHLVRAS</sequence>
<dbReference type="OrthoDB" id="8440251at2"/>
<keyword evidence="2" id="KW-1133">Transmembrane helix</keyword>
<keyword evidence="4" id="KW-1185">Reference proteome</keyword>
<feature type="transmembrane region" description="Helical" evidence="2">
    <location>
        <begin position="70"/>
        <end position="91"/>
    </location>
</feature>
<protein>
    <submittedName>
        <fullName evidence="3">Pentapeptide repeat-containing protein</fullName>
    </submittedName>
</protein>
<gene>
    <name evidence="3" type="ORF">ETD83_38245</name>
</gene>
<accession>A0A5C4J030</accession>
<feature type="transmembrane region" description="Helical" evidence="2">
    <location>
        <begin position="28"/>
        <end position="50"/>
    </location>
</feature>
<dbReference type="InterPro" id="IPR001646">
    <property type="entry name" value="5peptide_repeat"/>
</dbReference>
<feature type="region of interest" description="Disordered" evidence="1">
    <location>
        <begin position="457"/>
        <end position="488"/>
    </location>
</feature>
<evidence type="ECO:0000313" key="4">
    <source>
        <dbReference type="Proteomes" id="UP000309174"/>
    </source>
</evidence>
<name>A0A5C4J030_9ACTN</name>
<comment type="caution">
    <text evidence="3">The sequence shown here is derived from an EMBL/GenBank/DDBJ whole genome shotgun (WGS) entry which is preliminary data.</text>
</comment>
<dbReference type="EMBL" id="VCKW01000368">
    <property type="protein sequence ID" value="TMQ89801.1"/>
    <property type="molecule type" value="Genomic_DNA"/>
</dbReference>
<keyword evidence="2" id="KW-0472">Membrane</keyword>
<dbReference type="Proteomes" id="UP000309174">
    <property type="component" value="Unassembled WGS sequence"/>
</dbReference>
<dbReference type="RefSeq" id="WP_138650082.1">
    <property type="nucleotide sequence ID" value="NZ_VCKW01000368.1"/>
</dbReference>